<comment type="caution">
    <text evidence="8">The sequence shown here is derived from an EMBL/GenBank/DDBJ whole genome shotgun (WGS) entry which is preliminary data.</text>
</comment>
<dbReference type="Proteomes" id="UP000549394">
    <property type="component" value="Unassembled WGS sequence"/>
</dbReference>
<evidence type="ECO:0000256" key="5">
    <source>
        <dbReference type="PIRSR" id="PIRSR622684-1"/>
    </source>
</evidence>
<evidence type="ECO:0000256" key="1">
    <source>
        <dbReference type="ARBA" id="ARBA00007623"/>
    </source>
</evidence>
<accession>A0A7I8VNR3</accession>
<keyword evidence="4 6" id="KW-0788">Thiol protease</keyword>
<dbReference type="SMART" id="SM00230">
    <property type="entry name" value="CysPc"/>
    <property type="match status" value="1"/>
</dbReference>
<dbReference type="InterPro" id="IPR001300">
    <property type="entry name" value="Peptidase_C2_calpain_cat"/>
</dbReference>
<dbReference type="Gene3D" id="3.90.70.10">
    <property type="entry name" value="Cysteine proteinases"/>
    <property type="match status" value="1"/>
</dbReference>
<keyword evidence="3 6" id="KW-0378">Hydrolase</keyword>
<evidence type="ECO:0000256" key="2">
    <source>
        <dbReference type="ARBA" id="ARBA00022670"/>
    </source>
</evidence>
<evidence type="ECO:0000256" key="4">
    <source>
        <dbReference type="ARBA" id="ARBA00022807"/>
    </source>
</evidence>
<dbReference type="SUPFAM" id="SSF54001">
    <property type="entry name" value="Cysteine proteinases"/>
    <property type="match status" value="1"/>
</dbReference>
<feature type="active site" evidence="5 6">
    <location>
        <position position="258"/>
    </location>
</feature>
<feature type="active site" evidence="5 6">
    <location>
        <position position="236"/>
    </location>
</feature>
<keyword evidence="9" id="KW-1185">Reference proteome</keyword>
<dbReference type="InterPro" id="IPR038765">
    <property type="entry name" value="Papain-like_cys_pep_sf"/>
</dbReference>
<reference evidence="8 9" key="1">
    <citation type="submission" date="2020-08" db="EMBL/GenBank/DDBJ databases">
        <authorList>
            <person name="Hejnol A."/>
        </authorList>
    </citation>
    <scope>NUCLEOTIDE SEQUENCE [LARGE SCALE GENOMIC DNA]</scope>
</reference>
<dbReference type="EMBL" id="CAJFCJ010000007">
    <property type="protein sequence ID" value="CAD5117930.1"/>
    <property type="molecule type" value="Genomic_DNA"/>
</dbReference>
<organism evidence="8 9">
    <name type="scientific">Dimorphilus gyrociliatus</name>
    <dbReference type="NCBI Taxonomy" id="2664684"/>
    <lineage>
        <taxon>Eukaryota</taxon>
        <taxon>Metazoa</taxon>
        <taxon>Spiralia</taxon>
        <taxon>Lophotrochozoa</taxon>
        <taxon>Annelida</taxon>
        <taxon>Polychaeta</taxon>
        <taxon>Polychaeta incertae sedis</taxon>
        <taxon>Dinophilidae</taxon>
        <taxon>Dimorphilus</taxon>
    </lineage>
</organism>
<sequence length="498" mass="57549">MPNKIVKATEIEDDLEEMQQNQVQDSNETFIKNFEDLKNMFPHIDEFVPIMNDDYDDRQRQYFYKLRWVLFRNSPKEMYLAIQGDLSNCWFIASLSSIAAKGTWLLLKNTIMTQTLQRTGLYKFKLFIQGLWKIVSVDNKLYVNKRGMIVFSKCQHCQLYVSFLEKALAKCFDSYAHLATGRAEEAFFILLGRPSKSYTGLPIQELWQLLKDNIEISAIVGSTKNEVTSSHYEGGHVYSVTSIVPEELSGEKKIRLRNPHGKKTVDDIFDEHGEIEVTLDEFHINMESVTICNLNYQFKDERYDYNVGKDVHEFNLQEKLDLTITLFHQHHRGKELSDMWIIVKKNLGENNCSNKIYSSDLVKDTFVSLNLQLTSGRYHVFCLGVNKEFKGVLQYSYLSGDGTKKISPSIGTADLISHKDVYTAIEKKNWPNQSSHVLRLESHFSQTVILTNKNIIDAIVDERRYRLENNFEWKPVKNTTDAIGNDTPGSSVNYNSVT</sequence>
<feature type="active site" evidence="5 6">
    <location>
        <position position="89"/>
    </location>
</feature>
<name>A0A7I8VNR3_9ANNE</name>
<comment type="similarity">
    <text evidence="1">Belongs to the peptidase C2 family.</text>
</comment>
<evidence type="ECO:0000313" key="8">
    <source>
        <dbReference type="EMBL" id="CAD5117930.1"/>
    </source>
</evidence>
<dbReference type="GO" id="GO:0004198">
    <property type="term" value="F:calcium-dependent cysteine-type endopeptidase activity"/>
    <property type="evidence" value="ECO:0007669"/>
    <property type="project" value="InterPro"/>
</dbReference>
<evidence type="ECO:0000256" key="6">
    <source>
        <dbReference type="PROSITE-ProRule" id="PRU00239"/>
    </source>
</evidence>
<dbReference type="PRINTS" id="PR00704">
    <property type="entry name" value="CALPAIN"/>
</dbReference>
<evidence type="ECO:0000256" key="3">
    <source>
        <dbReference type="ARBA" id="ARBA00022801"/>
    </source>
</evidence>
<evidence type="ECO:0000259" key="7">
    <source>
        <dbReference type="PROSITE" id="PS50203"/>
    </source>
</evidence>
<dbReference type="OrthoDB" id="424753at2759"/>
<dbReference type="Pfam" id="PF00648">
    <property type="entry name" value="Peptidase_C2"/>
    <property type="match status" value="1"/>
</dbReference>
<dbReference type="PROSITE" id="PS50203">
    <property type="entry name" value="CALPAIN_CAT"/>
    <property type="match status" value="1"/>
</dbReference>
<keyword evidence="2 6" id="KW-0645">Protease</keyword>
<evidence type="ECO:0000313" key="9">
    <source>
        <dbReference type="Proteomes" id="UP000549394"/>
    </source>
</evidence>
<dbReference type="PANTHER" id="PTHR10183:SF379">
    <property type="entry name" value="CALPAIN-5"/>
    <property type="match status" value="1"/>
</dbReference>
<feature type="domain" description="Calpain catalytic" evidence="7">
    <location>
        <begin position="83"/>
        <end position="295"/>
    </location>
</feature>
<dbReference type="PANTHER" id="PTHR10183">
    <property type="entry name" value="CALPAIN"/>
    <property type="match status" value="1"/>
</dbReference>
<dbReference type="GO" id="GO:0006508">
    <property type="term" value="P:proteolysis"/>
    <property type="evidence" value="ECO:0007669"/>
    <property type="project" value="UniProtKB-KW"/>
</dbReference>
<gene>
    <name evidence="8" type="ORF">DGYR_LOCUS6391</name>
</gene>
<proteinExistence type="inferred from homology"/>
<protein>
    <submittedName>
        <fullName evidence="8">DgyrCDS6675</fullName>
    </submittedName>
</protein>
<dbReference type="InterPro" id="IPR022684">
    <property type="entry name" value="Calpain_cysteine_protease"/>
</dbReference>
<dbReference type="AlphaFoldDB" id="A0A7I8VNR3"/>